<gene>
    <name evidence="1" type="ORF">AWM75_05530</name>
</gene>
<reference evidence="2" key="2">
    <citation type="submission" date="2016-01" db="EMBL/GenBank/DDBJ databases">
        <title>Six Aerococcus type strain genome sequencing and assembly using PacBio and Illumina Hiseq.</title>
        <authorList>
            <person name="Carkaci D."/>
            <person name="Dargis R."/>
            <person name="Nielsen X.C."/>
            <person name="Skovgaard O."/>
            <person name="Fuursted K."/>
            <person name="Christensen J.J."/>
        </authorList>
    </citation>
    <scope>NUCLEOTIDE SEQUENCE [LARGE SCALE GENOMIC DNA]</scope>
    <source>
        <strain evidence="2">CCUG42038B</strain>
    </source>
</reference>
<dbReference type="EMBL" id="CP014163">
    <property type="protein sequence ID" value="AMB99488.1"/>
    <property type="molecule type" value="Genomic_DNA"/>
</dbReference>
<evidence type="ECO:0000313" key="1">
    <source>
        <dbReference type="EMBL" id="AMB99488.1"/>
    </source>
</evidence>
<dbReference type="Pfam" id="PF04392">
    <property type="entry name" value="ABC_sub_bind"/>
    <property type="match status" value="1"/>
</dbReference>
<dbReference type="RefSeq" id="WP_067979325.1">
    <property type="nucleotide sequence ID" value="NZ_CP014163.1"/>
</dbReference>
<dbReference type="Proteomes" id="UP000062260">
    <property type="component" value="Chromosome"/>
</dbReference>
<dbReference type="Gene3D" id="3.40.50.2300">
    <property type="match status" value="2"/>
</dbReference>
<name>A0A120IAX9_9LACT</name>
<organism evidence="1 2">
    <name type="scientific">Aerococcus urinaehominis</name>
    <dbReference type="NCBI Taxonomy" id="128944"/>
    <lineage>
        <taxon>Bacteria</taxon>
        <taxon>Bacillati</taxon>
        <taxon>Bacillota</taxon>
        <taxon>Bacilli</taxon>
        <taxon>Lactobacillales</taxon>
        <taxon>Aerococcaceae</taxon>
        <taxon>Aerococcus</taxon>
    </lineage>
</organism>
<keyword evidence="2" id="KW-1185">Reference proteome</keyword>
<protein>
    <submittedName>
        <fullName evidence="1">ABC transporter substrate-binding protein</fullName>
    </submittedName>
</protein>
<dbReference type="KEGG" id="auh:AWM75_05530"/>
<dbReference type="InterPro" id="IPR028082">
    <property type="entry name" value="Peripla_BP_I"/>
</dbReference>
<dbReference type="OrthoDB" id="9776955at2"/>
<dbReference type="AlphaFoldDB" id="A0A120IAX9"/>
<dbReference type="InterPro" id="IPR007487">
    <property type="entry name" value="ABC_transpt-TYRBP-like"/>
</dbReference>
<dbReference type="SUPFAM" id="SSF53822">
    <property type="entry name" value="Periplasmic binding protein-like I"/>
    <property type="match status" value="1"/>
</dbReference>
<proteinExistence type="predicted"/>
<accession>A0A120IAX9</accession>
<dbReference type="PANTHER" id="PTHR35271">
    <property type="entry name" value="ABC TRANSPORTER, SUBSTRATE-BINDING LIPOPROTEIN-RELATED"/>
    <property type="match status" value="1"/>
</dbReference>
<reference evidence="1 2" key="1">
    <citation type="journal article" date="2016" name="Genome Announc.">
        <title>Complete Genome Sequences of Aerococcus christensenii CCUG 28831T, Aerococcus sanguinicola CCUG 43001T, Aerococcus urinae CCUG 36881T, Aerococcus urinaeequi CCUG 28094T, Aerococcus urinaehominis CCUG 42038 BT, and Aerococcus viridans CCUG 4311T.</title>
        <authorList>
            <person name="Carkaci D."/>
            <person name="Dargis R."/>
            <person name="Nielsen X.C."/>
            <person name="Skovgaard O."/>
            <person name="Fuursted K."/>
            <person name="Christensen J.J."/>
        </authorList>
    </citation>
    <scope>NUCLEOTIDE SEQUENCE [LARGE SCALE GENOMIC DNA]</scope>
    <source>
        <strain evidence="1 2">CCUG42038B</strain>
    </source>
</reference>
<dbReference type="PANTHER" id="PTHR35271:SF1">
    <property type="entry name" value="ABC TRANSPORTER, SUBSTRATE-BINDING LIPOPROTEIN"/>
    <property type="match status" value="1"/>
</dbReference>
<evidence type="ECO:0000313" key="2">
    <source>
        <dbReference type="Proteomes" id="UP000062260"/>
    </source>
</evidence>
<dbReference type="STRING" id="128944.AWM75_05530"/>
<sequence length="325" mass="34415">MKINRLAKYSISLLAALSLAACGNGNQAGAGSADGQVKVGVLQFMEHESLDQARQGFEAELADNGYKAGDKLELAYSNAQGDQSNLQGITQQFANSQDLVLSIATPAAQAMLNADQSTPQLFTTVTDPVSAGLVQSIEKPGRNMTGTSDSVDVAKVIDLLLTTKDDIKTIGVIYNSSEVNSEVQYQQAKEYIESKGLKVEQATVTSTNEVQTAITGLANRVDAVYLPTDNTVASSIATIGKVLMETKTPSVAGFDAGVEGALCAYGVDYEALGRQTAKMALRILEDGQDPANMPVEYSETFTIRVNQEMADALGIDAQALENTKI</sequence>
<dbReference type="PROSITE" id="PS51257">
    <property type="entry name" value="PROKAR_LIPOPROTEIN"/>
    <property type="match status" value="1"/>
</dbReference>
<dbReference type="CDD" id="cd06325">
    <property type="entry name" value="PBP1_ABC_unchar_transporter"/>
    <property type="match status" value="1"/>
</dbReference>